<evidence type="ECO:0000313" key="2">
    <source>
        <dbReference type="Proteomes" id="UP000704712"/>
    </source>
</evidence>
<dbReference type="Proteomes" id="UP000704712">
    <property type="component" value="Unassembled WGS sequence"/>
</dbReference>
<dbReference type="EMBL" id="JAACNO010002056">
    <property type="protein sequence ID" value="KAF4135738.1"/>
    <property type="molecule type" value="Genomic_DNA"/>
</dbReference>
<name>A0A8S9UBR6_PHYIN</name>
<sequence>MQSCVMPFRLVRAILQFYSKYGGTPECRAVVHHDDSRAVETTFRLKATELGMILPFYDDQDQERRELLCISPSQVLLARDTLQAAFLKHSPGWQKVADMDHITASSPPAGHQVPPMPTFVKAAVSKAYVFQKFSVTQVDKMPLDVDAYVDGFGTSHGKAAFEDHVSKLDDMSLKLACLRRGALLDNKELRRDFVDALWRSSLARVKELRLRRKRKYADRVEDNKLQIEMLIGGQQTTFNIVLALQQIFEERMAVDKWCYQQHFDSLESQRTHSWPNRRANWSSRISSFLRQTK</sequence>
<proteinExistence type="predicted"/>
<gene>
    <name evidence="1" type="ORF">GN958_ATG15062</name>
</gene>
<protein>
    <submittedName>
        <fullName evidence="1">Uncharacterized protein</fullName>
    </submittedName>
</protein>
<reference evidence="1" key="1">
    <citation type="submission" date="2020-03" db="EMBL/GenBank/DDBJ databases">
        <title>Hybrid Assembly of Korean Phytophthora infestans isolates.</title>
        <authorList>
            <person name="Prokchorchik M."/>
            <person name="Lee Y."/>
            <person name="Seo J."/>
            <person name="Cho J.-H."/>
            <person name="Park Y.-E."/>
            <person name="Jang D.-C."/>
            <person name="Im J.-S."/>
            <person name="Choi J.-G."/>
            <person name="Park H.-J."/>
            <person name="Lee G.-B."/>
            <person name="Lee Y.-G."/>
            <person name="Hong S.-Y."/>
            <person name="Cho K."/>
            <person name="Sohn K.H."/>
        </authorList>
    </citation>
    <scope>NUCLEOTIDE SEQUENCE</scope>
    <source>
        <strain evidence="1">KR_2_A2</strain>
    </source>
</reference>
<evidence type="ECO:0000313" key="1">
    <source>
        <dbReference type="EMBL" id="KAF4135738.1"/>
    </source>
</evidence>
<comment type="caution">
    <text evidence="1">The sequence shown here is derived from an EMBL/GenBank/DDBJ whole genome shotgun (WGS) entry which is preliminary data.</text>
</comment>
<accession>A0A8S9UBR6</accession>
<dbReference type="AlphaFoldDB" id="A0A8S9UBR6"/>
<organism evidence="1 2">
    <name type="scientific">Phytophthora infestans</name>
    <name type="common">Potato late blight agent</name>
    <name type="synonym">Botrytis infestans</name>
    <dbReference type="NCBI Taxonomy" id="4787"/>
    <lineage>
        <taxon>Eukaryota</taxon>
        <taxon>Sar</taxon>
        <taxon>Stramenopiles</taxon>
        <taxon>Oomycota</taxon>
        <taxon>Peronosporomycetes</taxon>
        <taxon>Peronosporales</taxon>
        <taxon>Peronosporaceae</taxon>
        <taxon>Phytophthora</taxon>
    </lineage>
</organism>